<feature type="region of interest" description="Disordered" evidence="1">
    <location>
        <begin position="111"/>
        <end position="143"/>
    </location>
</feature>
<feature type="transmembrane region" description="Helical" evidence="2">
    <location>
        <begin position="21"/>
        <end position="46"/>
    </location>
</feature>
<feature type="transmembrane region" description="Helical" evidence="2">
    <location>
        <begin position="52"/>
        <end position="74"/>
    </location>
</feature>
<evidence type="ECO:0000313" key="4">
    <source>
        <dbReference type="Proteomes" id="UP000053477"/>
    </source>
</evidence>
<dbReference type="Proteomes" id="UP000053477">
    <property type="component" value="Unassembled WGS sequence"/>
</dbReference>
<name>A0A0H2RU65_9AGAM</name>
<dbReference type="InParanoid" id="A0A0H2RU65"/>
<protein>
    <submittedName>
        <fullName evidence="3">Uncharacterized protein</fullName>
    </submittedName>
</protein>
<proteinExistence type="predicted"/>
<keyword evidence="2" id="KW-0472">Membrane</keyword>
<evidence type="ECO:0000256" key="1">
    <source>
        <dbReference type="SAM" id="MobiDB-lite"/>
    </source>
</evidence>
<evidence type="ECO:0000256" key="2">
    <source>
        <dbReference type="SAM" id="Phobius"/>
    </source>
</evidence>
<evidence type="ECO:0000313" key="3">
    <source>
        <dbReference type="EMBL" id="KLO12973.1"/>
    </source>
</evidence>
<organism evidence="3 4">
    <name type="scientific">Schizopora paradoxa</name>
    <dbReference type="NCBI Taxonomy" id="27342"/>
    <lineage>
        <taxon>Eukaryota</taxon>
        <taxon>Fungi</taxon>
        <taxon>Dikarya</taxon>
        <taxon>Basidiomycota</taxon>
        <taxon>Agaricomycotina</taxon>
        <taxon>Agaricomycetes</taxon>
        <taxon>Hymenochaetales</taxon>
        <taxon>Schizoporaceae</taxon>
        <taxon>Schizopora</taxon>
    </lineage>
</organism>
<keyword evidence="4" id="KW-1185">Reference proteome</keyword>
<keyword evidence="2" id="KW-1133">Transmembrane helix</keyword>
<sequence>MLFIRMFGAAKRGDSEYARIIFENGLAYFTIVTILCVTNFLLFVILPDSKQLVPSALTLLMESVASVLSCRLILRLREHGKRDVVVNDLMSMSVNVFNVTQLHPMEFEENRSVGEDLARSSPGELKSLDNDSEVLRESKTSLA</sequence>
<feature type="compositionally biased region" description="Basic and acidic residues" evidence="1">
    <location>
        <begin position="126"/>
        <end position="143"/>
    </location>
</feature>
<dbReference type="EMBL" id="KQ085967">
    <property type="protein sequence ID" value="KLO12973.1"/>
    <property type="molecule type" value="Genomic_DNA"/>
</dbReference>
<reference evidence="3 4" key="1">
    <citation type="submission" date="2015-04" db="EMBL/GenBank/DDBJ databases">
        <title>Complete genome sequence of Schizopora paradoxa KUC8140, a cosmopolitan wood degrader in East Asia.</title>
        <authorList>
            <consortium name="DOE Joint Genome Institute"/>
            <person name="Min B."/>
            <person name="Park H."/>
            <person name="Jang Y."/>
            <person name="Kim J.-J."/>
            <person name="Kim K.H."/>
            <person name="Pangilinan J."/>
            <person name="Lipzen A."/>
            <person name="Riley R."/>
            <person name="Grigoriev I.V."/>
            <person name="Spatafora J.W."/>
            <person name="Choi I.-G."/>
        </authorList>
    </citation>
    <scope>NUCLEOTIDE SEQUENCE [LARGE SCALE GENOMIC DNA]</scope>
    <source>
        <strain evidence="3 4">KUC8140</strain>
    </source>
</reference>
<gene>
    <name evidence="3" type="ORF">SCHPADRAFT_387584</name>
</gene>
<accession>A0A0H2RU65</accession>
<dbReference type="AlphaFoldDB" id="A0A0H2RU65"/>
<keyword evidence="2" id="KW-0812">Transmembrane</keyword>